<evidence type="ECO:0000256" key="4">
    <source>
        <dbReference type="ARBA" id="ARBA00022490"/>
    </source>
</evidence>
<evidence type="ECO:0000256" key="12">
    <source>
        <dbReference type="ARBA" id="ARBA00051096"/>
    </source>
</evidence>
<evidence type="ECO:0000256" key="6">
    <source>
        <dbReference type="ARBA" id="ARBA00022679"/>
    </source>
</evidence>
<evidence type="ECO:0000259" key="15">
    <source>
        <dbReference type="Pfam" id="PF08545"/>
    </source>
</evidence>
<evidence type="ECO:0000256" key="7">
    <source>
        <dbReference type="ARBA" id="ARBA00022832"/>
    </source>
</evidence>
<dbReference type="GO" id="GO:0004315">
    <property type="term" value="F:3-oxoacyl-[acyl-carrier-protein] synthase activity"/>
    <property type="evidence" value="ECO:0007669"/>
    <property type="project" value="InterPro"/>
</dbReference>
<dbReference type="UniPathway" id="UPA00094"/>
<accession>A0A368UWQ1</accession>
<keyword evidence="4 13" id="KW-0963">Cytoplasm</keyword>
<keyword evidence="11 13" id="KW-0012">Acyltransferase</keyword>
<dbReference type="GO" id="GO:0005737">
    <property type="term" value="C:cytoplasm"/>
    <property type="evidence" value="ECO:0007669"/>
    <property type="project" value="UniProtKB-SubCell"/>
</dbReference>
<feature type="active site" evidence="13">
    <location>
        <position position="162"/>
    </location>
</feature>
<dbReference type="Gene3D" id="3.40.47.10">
    <property type="match status" value="1"/>
</dbReference>
<dbReference type="FunFam" id="3.40.47.10:FF:000004">
    <property type="entry name" value="3-oxoacyl-[acyl-carrier-protein] synthase 3"/>
    <property type="match status" value="1"/>
</dbReference>
<evidence type="ECO:0000259" key="14">
    <source>
        <dbReference type="Pfam" id="PF08541"/>
    </source>
</evidence>
<keyword evidence="7 13" id="KW-0276">Fatty acid metabolism</keyword>
<keyword evidence="5 13" id="KW-0444">Lipid biosynthesis</keyword>
<dbReference type="EC" id="2.3.1.180" evidence="3 13"/>
<evidence type="ECO:0000256" key="2">
    <source>
        <dbReference type="ARBA" id="ARBA00008642"/>
    </source>
</evidence>
<dbReference type="Pfam" id="PF08541">
    <property type="entry name" value="ACP_syn_III_C"/>
    <property type="match status" value="1"/>
</dbReference>
<proteinExistence type="inferred from homology"/>
<keyword evidence="8 13" id="KW-0443">Lipid metabolism</keyword>
<evidence type="ECO:0000256" key="3">
    <source>
        <dbReference type="ARBA" id="ARBA00012333"/>
    </source>
</evidence>
<dbReference type="Proteomes" id="UP000252733">
    <property type="component" value="Unassembled WGS sequence"/>
</dbReference>
<dbReference type="InterPro" id="IPR013751">
    <property type="entry name" value="ACP_syn_III_N"/>
</dbReference>
<comment type="catalytic activity">
    <reaction evidence="12">
        <text>malonyl-[ACP] + acetyl-CoA + H(+) = 3-oxobutanoyl-[ACP] + CO2 + CoA</text>
        <dbReference type="Rhea" id="RHEA:12080"/>
        <dbReference type="Rhea" id="RHEA-COMP:9623"/>
        <dbReference type="Rhea" id="RHEA-COMP:9625"/>
        <dbReference type="ChEBI" id="CHEBI:15378"/>
        <dbReference type="ChEBI" id="CHEBI:16526"/>
        <dbReference type="ChEBI" id="CHEBI:57287"/>
        <dbReference type="ChEBI" id="CHEBI:57288"/>
        <dbReference type="ChEBI" id="CHEBI:78449"/>
        <dbReference type="ChEBI" id="CHEBI:78450"/>
        <dbReference type="EC" id="2.3.1.180"/>
    </reaction>
    <physiologicalReaction direction="left-to-right" evidence="12">
        <dbReference type="Rhea" id="RHEA:12081"/>
    </physiologicalReaction>
</comment>
<dbReference type="AlphaFoldDB" id="A0A368UWQ1"/>
<feature type="active site" evidence="13">
    <location>
        <position position="332"/>
    </location>
</feature>
<feature type="region of interest" description="ACP-binding" evidence="13">
    <location>
        <begin position="303"/>
        <end position="307"/>
    </location>
</feature>
<evidence type="ECO:0000256" key="11">
    <source>
        <dbReference type="ARBA" id="ARBA00023315"/>
    </source>
</evidence>
<evidence type="ECO:0000256" key="9">
    <source>
        <dbReference type="ARBA" id="ARBA00023160"/>
    </source>
</evidence>
<dbReference type="NCBIfam" id="NF006829">
    <property type="entry name" value="PRK09352.1"/>
    <property type="match status" value="1"/>
</dbReference>
<dbReference type="InterPro" id="IPR013747">
    <property type="entry name" value="ACP_syn_III_C"/>
</dbReference>
<dbReference type="PANTHER" id="PTHR34069">
    <property type="entry name" value="3-OXOACYL-[ACYL-CARRIER-PROTEIN] SYNTHASE 3"/>
    <property type="match status" value="1"/>
</dbReference>
<feature type="domain" description="Beta-ketoacyl-[acyl-carrier-protein] synthase III N-terminal" evidence="15">
    <location>
        <begin position="156"/>
        <end position="234"/>
    </location>
</feature>
<evidence type="ECO:0000256" key="5">
    <source>
        <dbReference type="ARBA" id="ARBA00022516"/>
    </source>
</evidence>
<comment type="pathway">
    <text evidence="1 13">Lipid metabolism; fatty acid biosynthesis.</text>
</comment>
<evidence type="ECO:0000313" key="16">
    <source>
        <dbReference type="EMBL" id="RCW31311.1"/>
    </source>
</evidence>
<evidence type="ECO:0000313" key="17">
    <source>
        <dbReference type="Proteomes" id="UP000252733"/>
    </source>
</evidence>
<dbReference type="Pfam" id="PF08545">
    <property type="entry name" value="ACP_syn_III"/>
    <property type="match status" value="1"/>
</dbReference>
<reference evidence="16 17" key="1">
    <citation type="submission" date="2018-07" db="EMBL/GenBank/DDBJ databases">
        <title>Freshwater and sediment microbial communities from various areas in North America, analyzing microbe dynamics in response to fracking.</title>
        <authorList>
            <person name="Lamendella R."/>
        </authorList>
    </citation>
    <scope>NUCLEOTIDE SEQUENCE [LARGE SCALE GENOMIC DNA]</scope>
    <source>
        <strain evidence="16 17">160A</strain>
    </source>
</reference>
<dbReference type="PANTHER" id="PTHR34069:SF2">
    <property type="entry name" value="BETA-KETOACYL-[ACYL-CARRIER-PROTEIN] SYNTHASE III"/>
    <property type="match status" value="1"/>
</dbReference>
<dbReference type="NCBIfam" id="TIGR00747">
    <property type="entry name" value="fabH"/>
    <property type="match status" value="1"/>
</dbReference>
<gene>
    <name evidence="13" type="primary">fabH</name>
    <name evidence="16" type="ORF">DFO77_11827</name>
</gene>
<comment type="caution">
    <text evidence="16">The sequence shown here is derived from an EMBL/GenBank/DDBJ whole genome shotgun (WGS) entry which is preliminary data.</text>
</comment>
<feature type="active site" evidence="13">
    <location>
        <position position="302"/>
    </location>
</feature>
<feature type="domain" description="Beta-ketoacyl-[acyl-carrier-protein] synthase III C-terminal" evidence="14">
    <location>
        <begin position="286"/>
        <end position="373"/>
    </location>
</feature>
<dbReference type="GO" id="GO:0044550">
    <property type="term" value="P:secondary metabolite biosynthetic process"/>
    <property type="evidence" value="ECO:0007669"/>
    <property type="project" value="TreeGrafter"/>
</dbReference>
<evidence type="ECO:0000256" key="13">
    <source>
        <dbReference type="HAMAP-Rule" id="MF_01815"/>
    </source>
</evidence>
<sequence length="380" mass="41826">MIHLGAVLFADVWLVPNAAIIRPKPWPATFRDAPGYLRPSKILFATMEKLNAVITAVGGYVPDYVLTNEELSKMVETSDEWITTRVGIKERRILKGEGKGTSDMAMMAVNQVLEKSGTSPEEVDMLICATVTPDHVFPATANIVSDKCDIRNAHSFDINAGCSGFLYALDTAAKFVQTGSRKKVIVVGADKMSSITDYTDRTTCVLFGDGAGAVLLEPTTEEVGVLDSKLQSDGFGRVYLHQKAGGSVKPPSHETIDNREHFIYQDGPHVFKHAVSKMADVAVEVMERNSITSETLNWLVPHQANMRIIEGTARRMGIDKEQVMINIHRYGNTTAGTLPICLWEWENQLKKGDNIILAAFGAGFTWGALYLKWGYNGNQE</sequence>
<dbReference type="CDD" id="cd00830">
    <property type="entry name" value="KAS_III"/>
    <property type="match status" value="1"/>
</dbReference>
<dbReference type="GO" id="GO:0033818">
    <property type="term" value="F:beta-ketoacyl-acyl-carrier-protein synthase III activity"/>
    <property type="evidence" value="ECO:0007669"/>
    <property type="project" value="UniProtKB-UniRule"/>
</dbReference>
<protein>
    <recommendedName>
        <fullName evidence="3 13">Beta-ketoacyl-[acyl-carrier-protein] synthase III</fullName>
        <shortName evidence="13">Beta-ketoacyl-ACP synthase III</shortName>
        <shortName evidence="13">KAS III</shortName>
        <ecNumber evidence="3 13">2.3.1.180</ecNumber>
    </recommendedName>
    <alternativeName>
        <fullName evidence="13">3-oxoacyl-[acyl-carrier-protein] synthase 3</fullName>
    </alternativeName>
    <alternativeName>
        <fullName evidence="13">3-oxoacyl-[acyl-carrier-protein] synthase III</fullName>
    </alternativeName>
</protein>
<dbReference type="GO" id="GO:0006633">
    <property type="term" value="P:fatty acid biosynthetic process"/>
    <property type="evidence" value="ECO:0007669"/>
    <property type="project" value="UniProtKB-UniRule"/>
</dbReference>
<dbReference type="InterPro" id="IPR004655">
    <property type="entry name" value="FabH"/>
</dbReference>
<name>A0A368UWQ1_9BACT</name>
<comment type="similarity">
    <text evidence="2 13">Belongs to the thiolase-like superfamily. FabH family.</text>
</comment>
<keyword evidence="17" id="KW-1185">Reference proteome</keyword>
<keyword evidence="6 13" id="KW-0808">Transferase</keyword>
<evidence type="ECO:0000256" key="1">
    <source>
        <dbReference type="ARBA" id="ARBA00005194"/>
    </source>
</evidence>
<keyword evidence="9 13" id="KW-0275">Fatty acid biosynthesis</keyword>
<organism evidence="16 17">
    <name type="scientific">Marinilabilia salmonicolor</name>
    <dbReference type="NCBI Taxonomy" id="989"/>
    <lineage>
        <taxon>Bacteria</taxon>
        <taxon>Pseudomonadati</taxon>
        <taxon>Bacteroidota</taxon>
        <taxon>Bacteroidia</taxon>
        <taxon>Marinilabiliales</taxon>
        <taxon>Marinilabiliaceae</taxon>
        <taxon>Marinilabilia</taxon>
    </lineage>
</organism>
<dbReference type="InterPro" id="IPR016039">
    <property type="entry name" value="Thiolase-like"/>
</dbReference>
<keyword evidence="10 13" id="KW-0511">Multifunctional enzyme</keyword>
<dbReference type="HAMAP" id="MF_01815">
    <property type="entry name" value="FabH"/>
    <property type="match status" value="1"/>
</dbReference>
<dbReference type="SUPFAM" id="SSF53901">
    <property type="entry name" value="Thiolase-like"/>
    <property type="match status" value="1"/>
</dbReference>
<comment type="subunit">
    <text evidence="13">Homodimer.</text>
</comment>
<evidence type="ECO:0000256" key="10">
    <source>
        <dbReference type="ARBA" id="ARBA00023268"/>
    </source>
</evidence>
<comment type="domain">
    <text evidence="13">The last Arg residue of the ACP-binding site is essential for the weak association between ACP/AcpP and FabH.</text>
</comment>
<comment type="function">
    <text evidence="13">Catalyzes the condensation reaction of fatty acid synthesis by the addition to an acyl acceptor of two carbons from malonyl-ACP. Catalyzes the first condensation reaction which initiates fatty acid synthesis and may therefore play a role in governing the total rate of fatty acid production. Possesses both acetoacetyl-ACP synthase and acetyl transacylase activities. Its substrate specificity determines the biosynthesis of branched-chain and/or straight-chain of fatty acids.</text>
</comment>
<comment type="subcellular location">
    <subcellularLocation>
        <location evidence="13">Cytoplasm</location>
    </subcellularLocation>
</comment>
<evidence type="ECO:0000256" key="8">
    <source>
        <dbReference type="ARBA" id="ARBA00023098"/>
    </source>
</evidence>
<dbReference type="EMBL" id="QPIZ01000018">
    <property type="protein sequence ID" value="RCW31311.1"/>
    <property type="molecule type" value="Genomic_DNA"/>
</dbReference>